<accession>A0A1H0T4N2</accession>
<dbReference type="AlphaFoldDB" id="A0A1H0T4N2"/>
<dbReference type="Proteomes" id="UP000199073">
    <property type="component" value="Unassembled WGS sequence"/>
</dbReference>
<dbReference type="PROSITE" id="PS51257">
    <property type="entry name" value="PROKAR_LIPOPROTEIN"/>
    <property type="match status" value="1"/>
</dbReference>
<keyword evidence="2" id="KW-1185">Reference proteome</keyword>
<dbReference type="RefSeq" id="WP_143005516.1">
    <property type="nucleotide sequence ID" value="NZ_FNJI01000022.1"/>
</dbReference>
<protein>
    <submittedName>
        <fullName evidence="1">Uncharacterized protein</fullName>
    </submittedName>
</protein>
<organism evidence="1 2">
    <name type="scientific">Desulforhopalus singaporensis</name>
    <dbReference type="NCBI Taxonomy" id="91360"/>
    <lineage>
        <taxon>Bacteria</taxon>
        <taxon>Pseudomonadati</taxon>
        <taxon>Thermodesulfobacteriota</taxon>
        <taxon>Desulfobulbia</taxon>
        <taxon>Desulfobulbales</taxon>
        <taxon>Desulfocapsaceae</taxon>
        <taxon>Desulforhopalus</taxon>
    </lineage>
</organism>
<dbReference type="EMBL" id="FNJI01000022">
    <property type="protein sequence ID" value="SDP48496.1"/>
    <property type="molecule type" value="Genomic_DNA"/>
</dbReference>
<evidence type="ECO:0000313" key="2">
    <source>
        <dbReference type="Proteomes" id="UP000199073"/>
    </source>
</evidence>
<sequence>MSHFKLLCGTILILMLITGCSPTYFYNDQSFSDPDVAYEEQHKHLENIIEQITPIIKPLYKDALVILPDYAAINNKSVKKTRLSSPEIVEYVSRTTQADLQFMVNSLKKYNLFKQLTIKESGNPQKTAIGKVDRYDAVIFYKLHNVNDQNWQLITQKTPHPIDLLIDETKEAGIVRTQQWLKDLQSALNKY</sequence>
<gene>
    <name evidence="1" type="ORF">SAMN05660330_02907</name>
</gene>
<reference evidence="1 2" key="1">
    <citation type="submission" date="2016-10" db="EMBL/GenBank/DDBJ databases">
        <authorList>
            <person name="de Groot N.N."/>
        </authorList>
    </citation>
    <scope>NUCLEOTIDE SEQUENCE [LARGE SCALE GENOMIC DNA]</scope>
    <source>
        <strain evidence="1 2">DSM 12130</strain>
    </source>
</reference>
<proteinExistence type="predicted"/>
<evidence type="ECO:0000313" key="1">
    <source>
        <dbReference type="EMBL" id="SDP48496.1"/>
    </source>
</evidence>
<name>A0A1H0T4N2_9BACT</name>